<dbReference type="STRING" id="1110509.Mhar_1705"/>
<evidence type="ECO:0000313" key="3">
    <source>
        <dbReference type="Proteomes" id="UP000005877"/>
    </source>
</evidence>
<dbReference type="PATRIC" id="fig|1110509.7.peg.1894"/>
<dbReference type="KEGG" id="mhi:Mhar_1705"/>
<dbReference type="HOGENOM" id="CLU_1881075_0_0_2"/>
<dbReference type="NCBIfam" id="NF033611">
    <property type="entry name" value="SAVED"/>
    <property type="match status" value="1"/>
</dbReference>
<protein>
    <recommendedName>
        <fullName evidence="1">SMODS-associated and fused to various effectors domain-containing protein</fullName>
    </recommendedName>
</protein>
<dbReference type="Pfam" id="PF18145">
    <property type="entry name" value="SAVED"/>
    <property type="match status" value="1"/>
</dbReference>
<accession>G7WQS0</accession>
<name>G7WQS0_METH6</name>
<evidence type="ECO:0000313" key="2">
    <source>
        <dbReference type="EMBL" id="AET65063.1"/>
    </source>
</evidence>
<dbReference type="RefSeq" id="WP_014587244.1">
    <property type="nucleotide sequence ID" value="NC_017527.1"/>
</dbReference>
<reference evidence="2 3" key="1">
    <citation type="journal article" date="2012" name="PLoS ONE">
        <title>The genome characteristics and predicted function of methyl-group oxidation pathway in the obligate aceticlastic methanogens, Methanosaeta spp.</title>
        <authorList>
            <person name="Zhu J."/>
            <person name="Zheng H."/>
            <person name="Ai G."/>
            <person name="Zhang G."/>
            <person name="Liu D."/>
            <person name="Liu X."/>
            <person name="Dong X."/>
        </authorList>
    </citation>
    <scope>NUCLEOTIDE SEQUENCE [LARGE SCALE GENOMIC DNA]</scope>
    <source>
        <strain evidence="2 3">6Ac</strain>
    </source>
</reference>
<dbReference type="EMBL" id="CP003117">
    <property type="protein sequence ID" value="AET65063.1"/>
    <property type="molecule type" value="Genomic_DNA"/>
</dbReference>
<dbReference type="GeneID" id="12510876"/>
<organism evidence="2 3">
    <name type="scientific">Methanothrix harundinacea (strain 6Ac)</name>
    <name type="common">Methanosaeta harundinacea</name>
    <dbReference type="NCBI Taxonomy" id="1110509"/>
    <lineage>
        <taxon>Archaea</taxon>
        <taxon>Methanobacteriati</taxon>
        <taxon>Methanobacteriota</taxon>
        <taxon>Stenosarchaea group</taxon>
        <taxon>Methanomicrobia</taxon>
        <taxon>Methanotrichales</taxon>
        <taxon>Methanotrichaceae</taxon>
        <taxon>Methanothrix</taxon>
    </lineage>
</organism>
<dbReference type="InterPro" id="IPR040836">
    <property type="entry name" value="SAVED"/>
</dbReference>
<keyword evidence="3" id="KW-1185">Reference proteome</keyword>
<gene>
    <name evidence="2" type="ordered locus">Mhar_1705</name>
</gene>
<dbReference type="Proteomes" id="UP000005877">
    <property type="component" value="Chromosome"/>
</dbReference>
<proteinExistence type="predicted"/>
<evidence type="ECO:0000259" key="1">
    <source>
        <dbReference type="Pfam" id="PF18145"/>
    </source>
</evidence>
<sequence length="135" mass="15001">MGGKEVGLSKRPLAIAIGIGKDLEASVGNYLKDQDWDVQLISWKSGDTWLEPKDYPEVMVKINGLKDLAMKSGVTEVLLFYAGPIDLAIYIGTRLQNWVPVKVFNFEKGTYRHSLTLEKESAGMGSLTEQLVKKL</sequence>
<feature type="domain" description="SMODS-associated and fused to various effectors" evidence="1">
    <location>
        <begin position="12"/>
        <end position="116"/>
    </location>
</feature>
<dbReference type="AlphaFoldDB" id="G7WQS0"/>